<keyword evidence="1" id="KW-0472">Membrane</keyword>
<dbReference type="Proteomes" id="UP001177295">
    <property type="component" value="Chromosome"/>
</dbReference>
<keyword evidence="1" id="KW-0812">Transmembrane</keyword>
<feature type="transmembrane region" description="Helical" evidence="1">
    <location>
        <begin position="64"/>
        <end position="85"/>
    </location>
</feature>
<evidence type="ECO:0000313" key="3">
    <source>
        <dbReference type="Proteomes" id="UP001177295"/>
    </source>
</evidence>
<sequence length="87" mass="9808">MGRYLEQHEGRSELQQRIAAELRAKAEAKSKQTSDSDDDNYYRERDGVDDTAYLQGTKLTTTLAPAWILVGLMAAGVFGYFVYLVSR</sequence>
<accession>A0ABY8WWI0</accession>
<organism evidence="2 3">
    <name type="scientific">Candidatus Southlakia epibionticum</name>
    <dbReference type="NCBI Taxonomy" id="3043284"/>
    <lineage>
        <taxon>Bacteria</taxon>
        <taxon>Candidatus Saccharimonadota</taxon>
        <taxon>Candidatus Saccharimonadia</taxon>
        <taxon>Candidatus Saccharimonadales</taxon>
        <taxon>Candidatus Saccharimonadaceae</taxon>
        <taxon>Candidatus Southlakia</taxon>
    </lineage>
</organism>
<reference evidence="2 3" key="1">
    <citation type="journal article" date="2023" name="Cell">
        <title>Genetic manipulation of Patescibacteria provides mechanistic insights into microbial dark matter and the epibiotic lifestyle.</title>
        <authorList>
            <person name="Wang Y."/>
            <person name="Gallagher L.A."/>
            <person name="Andrade P.A."/>
            <person name="Liu A."/>
            <person name="Humphreys I.R."/>
            <person name="Turkarslan S."/>
            <person name="Cutler K.J."/>
            <person name="Arrieta-Ortiz M.L."/>
            <person name="Li Y."/>
            <person name="Radey M.C."/>
            <person name="McLean J.S."/>
            <person name="Cong Q."/>
            <person name="Baker D."/>
            <person name="Baliga N.S."/>
            <person name="Peterson S.B."/>
            <person name="Mougous J.D."/>
        </authorList>
    </citation>
    <scope>NUCLEOTIDE SEQUENCE [LARGE SCALE GENOMIC DNA]</scope>
    <source>
        <strain evidence="2 3">ML1</strain>
    </source>
</reference>
<evidence type="ECO:0000313" key="2">
    <source>
        <dbReference type="EMBL" id="WIO46192.1"/>
    </source>
</evidence>
<dbReference type="RefSeq" id="WP_146425917.1">
    <property type="nucleotide sequence ID" value="NZ_CP124550.1"/>
</dbReference>
<name>A0ABY8WWI0_9BACT</name>
<protein>
    <submittedName>
        <fullName evidence="2">Uncharacterized protein</fullName>
    </submittedName>
</protein>
<keyword evidence="1" id="KW-1133">Transmembrane helix</keyword>
<dbReference type="EMBL" id="CP124550">
    <property type="protein sequence ID" value="WIO46192.1"/>
    <property type="molecule type" value="Genomic_DNA"/>
</dbReference>
<keyword evidence="3" id="KW-1185">Reference proteome</keyword>
<proteinExistence type="predicted"/>
<gene>
    <name evidence="2" type="ORF">SEML1_0573</name>
</gene>
<evidence type="ECO:0000256" key="1">
    <source>
        <dbReference type="SAM" id="Phobius"/>
    </source>
</evidence>